<protein>
    <submittedName>
        <fullName evidence="1">Uncharacterized protein</fullName>
    </submittedName>
</protein>
<dbReference type="Gene3D" id="1.20.1310.10">
    <property type="entry name" value="Cullin Repeats"/>
    <property type="match status" value="1"/>
</dbReference>
<dbReference type="EMBL" id="KV426078">
    <property type="protein sequence ID" value="KZV89234.1"/>
    <property type="molecule type" value="Genomic_DNA"/>
</dbReference>
<sequence>MASDPQSPPDFPAIWEAQILPRLKPYWPMPVNDTLSAPGNIGHVEYMEAYVAIYNAGVSSPRPALGPTSPLVSVHLDALILEWTRAVRLYVGTDLQRYLAAWRNFQIAFPFTSRLFSGVDRHHLPLKGKTLEELARLPLEREVCSSATALRRWRTEVVLPLFGNMGSIPLPHALPAGGDERKSLVEELRASFLACGVAADDEMVIALSTV</sequence>
<accession>A0A165FMJ1</accession>
<dbReference type="OrthoDB" id="10518168at2759"/>
<dbReference type="Proteomes" id="UP000077266">
    <property type="component" value="Unassembled WGS sequence"/>
</dbReference>
<proteinExistence type="predicted"/>
<dbReference type="InterPro" id="IPR016159">
    <property type="entry name" value="Cullin_repeat-like_dom_sf"/>
</dbReference>
<name>A0A165FMJ1_EXIGL</name>
<dbReference type="InParanoid" id="A0A165FMJ1"/>
<reference evidence="1 2" key="1">
    <citation type="journal article" date="2016" name="Mol. Biol. Evol.">
        <title>Comparative Genomics of Early-Diverging Mushroom-Forming Fungi Provides Insights into the Origins of Lignocellulose Decay Capabilities.</title>
        <authorList>
            <person name="Nagy L.G."/>
            <person name="Riley R."/>
            <person name="Tritt A."/>
            <person name="Adam C."/>
            <person name="Daum C."/>
            <person name="Floudas D."/>
            <person name="Sun H."/>
            <person name="Yadav J.S."/>
            <person name="Pangilinan J."/>
            <person name="Larsson K.H."/>
            <person name="Matsuura K."/>
            <person name="Barry K."/>
            <person name="Labutti K."/>
            <person name="Kuo R."/>
            <person name="Ohm R.A."/>
            <person name="Bhattacharya S.S."/>
            <person name="Shirouzu T."/>
            <person name="Yoshinaga Y."/>
            <person name="Martin F.M."/>
            <person name="Grigoriev I.V."/>
            <person name="Hibbett D.S."/>
        </authorList>
    </citation>
    <scope>NUCLEOTIDE SEQUENCE [LARGE SCALE GENOMIC DNA]</scope>
    <source>
        <strain evidence="1 2">HHB12029</strain>
    </source>
</reference>
<gene>
    <name evidence="1" type="ORF">EXIGLDRAFT_721559</name>
</gene>
<dbReference type="AlphaFoldDB" id="A0A165FMJ1"/>
<organism evidence="1 2">
    <name type="scientific">Exidia glandulosa HHB12029</name>
    <dbReference type="NCBI Taxonomy" id="1314781"/>
    <lineage>
        <taxon>Eukaryota</taxon>
        <taxon>Fungi</taxon>
        <taxon>Dikarya</taxon>
        <taxon>Basidiomycota</taxon>
        <taxon>Agaricomycotina</taxon>
        <taxon>Agaricomycetes</taxon>
        <taxon>Auriculariales</taxon>
        <taxon>Exidiaceae</taxon>
        <taxon>Exidia</taxon>
    </lineage>
</organism>
<evidence type="ECO:0000313" key="2">
    <source>
        <dbReference type="Proteomes" id="UP000077266"/>
    </source>
</evidence>
<dbReference type="SUPFAM" id="SSF74788">
    <property type="entry name" value="Cullin repeat-like"/>
    <property type="match status" value="1"/>
</dbReference>
<keyword evidence="2" id="KW-1185">Reference proteome</keyword>
<evidence type="ECO:0000313" key="1">
    <source>
        <dbReference type="EMBL" id="KZV89234.1"/>
    </source>
</evidence>